<dbReference type="PANTHER" id="PTHR18640">
    <property type="entry name" value="SOLUTE CARRIER FAMILY 10 MEMBER 7"/>
    <property type="match status" value="1"/>
</dbReference>
<evidence type="ECO:0000313" key="2">
    <source>
        <dbReference type="EMBL" id="MBI9113443.1"/>
    </source>
</evidence>
<dbReference type="InterPro" id="IPR038770">
    <property type="entry name" value="Na+/solute_symporter_sf"/>
</dbReference>
<dbReference type="Gene3D" id="1.20.1530.20">
    <property type="match status" value="1"/>
</dbReference>
<dbReference type="EMBL" id="JAEINH010000001">
    <property type="protein sequence ID" value="MBI9113443.1"/>
    <property type="molecule type" value="Genomic_DNA"/>
</dbReference>
<keyword evidence="3" id="KW-1185">Reference proteome</keyword>
<dbReference type="Pfam" id="PF13593">
    <property type="entry name" value="SBF_like"/>
    <property type="match status" value="1"/>
</dbReference>
<keyword evidence="1" id="KW-0812">Transmembrane</keyword>
<gene>
    <name evidence="2" type="ORF">JAV76_00265</name>
</gene>
<reference evidence="2" key="1">
    <citation type="submission" date="2020-12" db="EMBL/GenBank/DDBJ databases">
        <title>Sanguibacter suaedae sp. nov., isolated from Suaeda aralocaspica.</title>
        <authorList>
            <person name="Ma Q."/>
        </authorList>
    </citation>
    <scope>NUCLEOTIDE SEQUENCE</scope>
    <source>
        <strain evidence="2">YZGR15</strain>
    </source>
</reference>
<comment type="caution">
    <text evidence="2">The sequence shown here is derived from an EMBL/GenBank/DDBJ whole genome shotgun (WGS) entry which is preliminary data.</text>
</comment>
<feature type="transmembrane region" description="Helical" evidence="1">
    <location>
        <begin position="241"/>
        <end position="263"/>
    </location>
</feature>
<feature type="transmembrane region" description="Helical" evidence="1">
    <location>
        <begin position="115"/>
        <end position="135"/>
    </location>
</feature>
<dbReference type="PIRSF" id="PIRSF026166">
    <property type="entry name" value="UCP026166"/>
    <property type="match status" value="1"/>
</dbReference>
<sequence>MPDLPEAPRRSWARRVVARADLFILALLAAVVVASFLPVRGEAAEILRYVVVAAVAWLFFLYGVRLKTSEAVAALRDWKLHGSVLATTYLVFPVLGLAAQLLAPAVIPTELAHGVLFLTLLPSTVQSSIAFVSIARGNVAGAVVAASFSNLVGVVVTPLLVALLLGGTVGFSADSIVKIALQLLAPFVAGQLLRRWLAPWVLRHKQLTTVTDRGSVVLVVYSAFSQGVVDGIWTTVSVGSLVALIVLSAVMLTAVLWATWAGGKAAGFSREDRVVLLMCGSKKSLASGVPMATVLLPAATLGFMVLPLMIFHQIQLLVCAVVARRLGDKPDVPVTAPTP</sequence>
<evidence type="ECO:0000313" key="3">
    <source>
        <dbReference type="Proteomes" id="UP000602087"/>
    </source>
</evidence>
<proteinExistence type="predicted"/>
<feature type="transmembrane region" description="Helical" evidence="1">
    <location>
        <begin position="214"/>
        <end position="235"/>
    </location>
</feature>
<feature type="transmembrane region" description="Helical" evidence="1">
    <location>
        <begin position="142"/>
        <end position="164"/>
    </location>
</feature>
<feature type="transmembrane region" description="Helical" evidence="1">
    <location>
        <begin position="20"/>
        <end position="40"/>
    </location>
</feature>
<keyword evidence="1" id="KW-1133">Transmembrane helix</keyword>
<dbReference type="PANTHER" id="PTHR18640:SF5">
    <property type="entry name" value="SODIUM_BILE ACID COTRANSPORTER 7"/>
    <property type="match status" value="1"/>
</dbReference>
<dbReference type="AlphaFoldDB" id="A0A934M8D1"/>
<dbReference type="Proteomes" id="UP000602087">
    <property type="component" value="Unassembled WGS sequence"/>
</dbReference>
<keyword evidence="1" id="KW-0472">Membrane</keyword>
<dbReference type="InterPro" id="IPR016833">
    <property type="entry name" value="Put_Na-Bile_cotransptr"/>
</dbReference>
<organism evidence="2 3">
    <name type="scientific">Sanguibacter suaedae</name>
    <dbReference type="NCBI Taxonomy" id="2795737"/>
    <lineage>
        <taxon>Bacteria</taxon>
        <taxon>Bacillati</taxon>
        <taxon>Actinomycetota</taxon>
        <taxon>Actinomycetes</taxon>
        <taxon>Micrococcales</taxon>
        <taxon>Sanguibacteraceae</taxon>
        <taxon>Sanguibacter</taxon>
    </lineage>
</organism>
<feature type="transmembrane region" description="Helical" evidence="1">
    <location>
        <begin position="46"/>
        <end position="64"/>
    </location>
</feature>
<accession>A0A934M8D1</accession>
<name>A0A934M8D1_9MICO</name>
<evidence type="ECO:0000256" key="1">
    <source>
        <dbReference type="SAM" id="Phobius"/>
    </source>
</evidence>
<feature type="transmembrane region" description="Helical" evidence="1">
    <location>
        <begin position="84"/>
        <end position="103"/>
    </location>
</feature>
<feature type="transmembrane region" description="Helical" evidence="1">
    <location>
        <begin position="284"/>
        <end position="310"/>
    </location>
</feature>
<dbReference type="GO" id="GO:0005886">
    <property type="term" value="C:plasma membrane"/>
    <property type="evidence" value="ECO:0007669"/>
    <property type="project" value="TreeGrafter"/>
</dbReference>
<protein>
    <submittedName>
        <fullName evidence="2">Bile acid:sodium symporter</fullName>
    </submittedName>
</protein>